<keyword evidence="7" id="KW-1185">Reference proteome</keyword>
<dbReference type="InterPro" id="IPR036390">
    <property type="entry name" value="WH_DNA-bd_sf"/>
</dbReference>
<sequence length="145" mass="16943">MTTVYDVPADLLIEEVAKELKKKSEIKPPEWAKFVKTGVHKERRPDNPDWWYIRLASLLRRIYLDGPVGVNRLRTWYGGRKDRGARPERFRRGSGAIVRKGLQQLEKLGFVEKTDEGRIITPEGRSFLDKLSHKIKKKIPELSKY</sequence>
<dbReference type="Pfam" id="PF01090">
    <property type="entry name" value="Ribosomal_S19e"/>
    <property type="match status" value="1"/>
</dbReference>
<dbReference type="GO" id="GO:0003723">
    <property type="term" value="F:RNA binding"/>
    <property type="evidence" value="ECO:0007669"/>
    <property type="project" value="TreeGrafter"/>
</dbReference>
<evidence type="ECO:0000256" key="4">
    <source>
        <dbReference type="ARBA" id="ARBA00035143"/>
    </source>
</evidence>
<keyword evidence="2 5" id="KW-0689">Ribosomal protein</keyword>
<dbReference type="Proteomes" id="UP000002315">
    <property type="component" value="Chromosome"/>
</dbReference>
<dbReference type="InterPro" id="IPR001266">
    <property type="entry name" value="Ribosomal_eS19"/>
</dbReference>
<dbReference type="HOGENOM" id="CLU_108559_1_0_2"/>
<gene>
    <name evidence="5" type="primary">rps19e</name>
    <name evidence="6" type="ordered locus">Mfer_0171</name>
</gene>
<dbReference type="STRING" id="523846.Mfer_0171"/>
<dbReference type="GO" id="GO:0003735">
    <property type="term" value="F:structural constituent of ribosome"/>
    <property type="evidence" value="ECO:0007669"/>
    <property type="project" value="InterPro"/>
</dbReference>
<evidence type="ECO:0000313" key="7">
    <source>
        <dbReference type="Proteomes" id="UP000002315"/>
    </source>
</evidence>
<evidence type="ECO:0000313" key="6">
    <source>
        <dbReference type="EMBL" id="ADP76974.1"/>
    </source>
</evidence>
<name>E3GXE2_METFV</name>
<dbReference type="NCBIfam" id="NF006811">
    <property type="entry name" value="PRK09333.1"/>
    <property type="match status" value="1"/>
</dbReference>
<dbReference type="GO" id="GO:0022627">
    <property type="term" value="C:cytosolic small ribosomal subunit"/>
    <property type="evidence" value="ECO:0007669"/>
    <property type="project" value="TreeGrafter"/>
</dbReference>
<dbReference type="HAMAP" id="MF_01474">
    <property type="entry name" value="Ribosomal_eS19"/>
    <property type="match status" value="1"/>
</dbReference>
<evidence type="ECO:0000256" key="1">
    <source>
        <dbReference type="ARBA" id="ARBA00010014"/>
    </source>
</evidence>
<dbReference type="AlphaFoldDB" id="E3GXE2"/>
<organism evidence="6 7">
    <name type="scientific">Methanothermus fervidus (strain ATCC 43054 / DSM 2088 / JCM 10308 / V24 S)</name>
    <dbReference type="NCBI Taxonomy" id="523846"/>
    <lineage>
        <taxon>Archaea</taxon>
        <taxon>Methanobacteriati</taxon>
        <taxon>Methanobacteriota</taxon>
        <taxon>Methanomada group</taxon>
        <taxon>Methanobacteria</taxon>
        <taxon>Methanobacteriales</taxon>
        <taxon>Methanothermaceae</taxon>
        <taxon>Methanothermus</taxon>
    </lineage>
</organism>
<dbReference type="OrthoDB" id="371836at2157"/>
<dbReference type="InterPro" id="IPR036388">
    <property type="entry name" value="WH-like_DNA-bd_sf"/>
</dbReference>
<dbReference type="Gene3D" id="1.10.10.10">
    <property type="entry name" value="Winged helix-like DNA-binding domain superfamily/Winged helix DNA-binding domain"/>
    <property type="match status" value="1"/>
</dbReference>
<dbReference type="SUPFAM" id="SSF46785">
    <property type="entry name" value="Winged helix' DNA-binding domain"/>
    <property type="match status" value="1"/>
</dbReference>
<dbReference type="FunFam" id="1.10.10.10:FF:000449">
    <property type="entry name" value="30S ribosomal protein S19e"/>
    <property type="match status" value="1"/>
</dbReference>
<dbReference type="PANTHER" id="PTHR11710">
    <property type="entry name" value="40S RIBOSOMAL PROTEIN S19"/>
    <property type="match status" value="1"/>
</dbReference>
<evidence type="ECO:0000256" key="2">
    <source>
        <dbReference type="ARBA" id="ARBA00022980"/>
    </source>
</evidence>
<dbReference type="GO" id="GO:0006412">
    <property type="term" value="P:translation"/>
    <property type="evidence" value="ECO:0007669"/>
    <property type="project" value="UniProtKB-UniRule"/>
</dbReference>
<dbReference type="InterPro" id="IPR027548">
    <property type="entry name" value="Ribosomal_eS19_archaeal"/>
</dbReference>
<protein>
    <recommendedName>
        <fullName evidence="4 5">Small ribosomal subunit protein eS19</fullName>
    </recommendedName>
</protein>
<dbReference type="PANTHER" id="PTHR11710:SF0">
    <property type="entry name" value="40S RIBOSOMAL PROTEIN S19"/>
    <property type="match status" value="1"/>
</dbReference>
<comment type="subunit">
    <text evidence="5">Part of the 30S ribosomal subunit.</text>
</comment>
<dbReference type="SMART" id="SM01413">
    <property type="entry name" value="Ribosomal_S19e"/>
    <property type="match status" value="1"/>
</dbReference>
<proteinExistence type="inferred from homology"/>
<accession>E3GXE2</accession>
<dbReference type="KEGG" id="mfv:Mfer_0171"/>
<dbReference type="EMBL" id="CP002278">
    <property type="protein sequence ID" value="ADP76974.1"/>
    <property type="molecule type" value="Genomic_DNA"/>
</dbReference>
<comment type="similarity">
    <text evidence="1 5">Belongs to the eukaryotic ribosomal protein eS19 family.</text>
</comment>
<reference evidence="6 7" key="1">
    <citation type="journal article" date="2010" name="Stand. Genomic Sci.">
        <title>Complete genome sequence of Methanothermus fervidus type strain (V24S).</title>
        <authorList>
            <person name="Anderson I."/>
            <person name="Djao O.D."/>
            <person name="Misra M."/>
            <person name="Chertkov O."/>
            <person name="Nolan M."/>
            <person name="Lucas S."/>
            <person name="Lapidus A."/>
            <person name="Del Rio T.G."/>
            <person name="Tice H."/>
            <person name="Cheng J.F."/>
            <person name="Tapia R."/>
            <person name="Han C."/>
            <person name="Goodwin L."/>
            <person name="Pitluck S."/>
            <person name="Liolios K."/>
            <person name="Ivanova N."/>
            <person name="Mavromatis K."/>
            <person name="Mikhailova N."/>
            <person name="Pati A."/>
            <person name="Brambilla E."/>
            <person name="Chen A."/>
            <person name="Palaniappan K."/>
            <person name="Land M."/>
            <person name="Hauser L."/>
            <person name="Chang Y.J."/>
            <person name="Jeffries C.D."/>
            <person name="Sikorski J."/>
            <person name="Spring S."/>
            <person name="Rohde M."/>
            <person name="Eichinger K."/>
            <person name="Huber H."/>
            <person name="Wirth R."/>
            <person name="Goker M."/>
            <person name="Detter J.C."/>
            <person name="Woyke T."/>
            <person name="Bristow J."/>
            <person name="Eisen J.A."/>
            <person name="Markowitz V."/>
            <person name="Hugenholtz P."/>
            <person name="Klenk H.P."/>
            <person name="Kyrpides N.C."/>
        </authorList>
    </citation>
    <scope>NUCLEOTIDE SEQUENCE [LARGE SCALE GENOMIC DNA]</scope>
    <source>
        <strain evidence="7">ATCC 43054 / DSM 2088 / JCM 10308 / V24 S</strain>
    </source>
</reference>
<evidence type="ECO:0000256" key="3">
    <source>
        <dbReference type="ARBA" id="ARBA00023274"/>
    </source>
</evidence>
<dbReference type="GO" id="GO:0000028">
    <property type="term" value="P:ribosomal small subunit assembly"/>
    <property type="evidence" value="ECO:0007669"/>
    <property type="project" value="TreeGrafter"/>
</dbReference>
<comment type="function">
    <text evidence="5">May be involved in maturation of the 30S ribosomal subunit.</text>
</comment>
<keyword evidence="3 5" id="KW-0687">Ribonucleoprotein</keyword>
<evidence type="ECO:0000256" key="5">
    <source>
        <dbReference type="HAMAP-Rule" id="MF_01474"/>
    </source>
</evidence>